<name>A0ABT9Z1B4_9BACI</name>
<gene>
    <name evidence="1" type="ORF">J2S02_002380</name>
</gene>
<comment type="caution">
    <text evidence="1">The sequence shown here is derived from an EMBL/GenBank/DDBJ whole genome shotgun (WGS) entry which is preliminary data.</text>
</comment>
<protein>
    <submittedName>
        <fullName evidence="1">Ribosome-binding protein aMBF1 (Putative translation factor)</fullName>
    </submittedName>
</protein>
<evidence type="ECO:0000313" key="2">
    <source>
        <dbReference type="Proteomes" id="UP001232245"/>
    </source>
</evidence>
<reference evidence="1 2" key="1">
    <citation type="submission" date="2023-07" db="EMBL/GenBank/DDBJ databases">
        <title>Genomic Encyclopedia of Type Strains, Phase IV (KMG-IV): sequencing the most valuable type-strain genomes for metagenomic binning, comparative biology and taxonomic classification.</title>
        <authorList>
            <person name="Goeker M."/>
        </authorList>
    </citation>
    <scope>NUCLEOTIDE SEQUENCE [LARGE SCALE GENOMIC DNA]</scope>
    <source>
        <strain evidence="1 2">DSM 17723</strain>
    </source>
</reference>
<dbReference type="EMBL" id="JAUSTZ010000003">
    <property type="protein sequence ID" value="MDQ0226036.1"/>
    <property type="molecule type" value="Genomic_DNA"/>
</dbReference>
<organism evidence="1 2">
    <name type="scientific">Metabacillus niabensis</name>
    <dbReference type="NCBI Taxonomy" id="324854"/>
    <lineage>
        <taxon>Bacteria</taxon>
        <taxon>Bacillati</taxon>
        <taxon>Bacillota</taxon>
        <taxon>Bacilli</taxon>
        <taxon>Bacillales</taxon>
        <taxon>Bacillaceae</taxon>
        <taxon>Metabacillus</taxon>
    </lineage>
</organism>
<evidence type="ECO:0000313" key="1">
    <source>
        <dbReference type="EMBL" id="MDQ0226036.1"/>
    </source>
</evidence>
<dbReference type="RefSeq" id="WP_174881866.1">
    <property type="nucleotide sequence ID" value="NZ_CADEPK010000450.1"/>
</dbReference>
<keyword evidence="2" id="KW-1185">Reference proteome</keyword>
<proteinExistence type="predicted"/>
<accession>A0ABT9Z1B4</accession>
<dbReference type="Proteomes" id="UP001232245">
    <property type="component" value="Unassembled WGS sequence"/>
</dbReference>
<sequence length="51" mass="6018">MPLLRIFNKKCSICKRKISPLRTYIDDNGKKLLVCLPCSEYAERRAYKRKG</sequence>